<evidence type="ECO:0000313" key="2">
    <source>
        <dbReference type="Proteomes" id="UP001278766"/>
    </source>
</evidence>
<dbReference type="Proteomes" id="UP001278766">
    <property type="component" value="Unassembled WGS sequence"/>
</dbReference>
<name>A0AAE0HMR8_9PEZI</name>
<accession>A0AAE0HMR8</accession>
<organism evidence="1 2">
    <name type="scientific">Chaetomium fimeti</name>
    <dbReference type="NCBI Taxonomy" id="1854472"/>
    <lineage>
        <taxon>Eukaryota</taxon>
        <taxon>Fungi</taxon>
        <taxon>Dikarya</taxon>
        <taxon>Ascomycota</taxon>
        <taxon>Pezizomycotina</taxon>
        <taxon>Sordariomycetes</taxon>
        <taxon>Sordariomycetidae</taxon>
        <taxon>Sordariales</taxon>
        <taxon>Chaetomiaceae</taxon>
        <taxon>Chaetomium</taxon>
    </lineage>
</organism>
<dbReference type="EMBL" id="JAUEPN010000002">
    <property type="protein sequence ID" value="KAK3299410.1"/>
    <property type="molecule type" value="Genomic_DNA"/>
</dbReference>
<sequence>MRVTHPLLRLTGTLPTLPASPWPNAPSQEAQAYCVPTSRVGERGGAQQMGMGVEVGGCRLQRGLQVLGLPLPPEWPHVHEPIIPTLGSGRKEIECGAKISGRKNAGLTPLGHGKDGVVCVGFGFGFHGIPHGEYEGCDYFIFGEDELLGSEVCRFGQWSDYWDVCRDFPRKQLPG</sequence>
<dbReference type="RefSeq" id="XP_062662924.1">
    <property type="nucleotide sequence ID" value="XM_062803266.1"/>
</dbReference>
<comment type="caution">
    <text evidence="1">The sequence shown here is derived from an EMBL/GenBank/DDBJ whole genome shotgun (WGS) entry which is preliminary data.</text>
</comment>
<dbReference type="GeneID" id="87840214"/>
<reference evidence="1" key="1">
    <citation type="journal article" date="2023" name="Mol. Phylogenet. Evol.">
        <title>Genome-scale phylogeny and comparative genomics of the fungal order Sordariales.</title>
        <authorList>
            <person name="Hensen N."/>
            <person name="Bonometti L."/>
            <person name="Westerberg I."/>
            <person name="Brannstrom I.O."/>
            <person name="Guillou S."/>
            <person name="Cros-Aarteil S."/>
            <person name="Calhoun S."/>
            <person name="Haridas S."/>
            <person name="Kuo A."/>
            <person name="Mondo S."/>
            <person name="Pangilinan J."/>
            <person name="Riley R."/>
            <person name="LaButti K."/>
            <person name="Andreopoulos B."/>
            <person name="Lipzen A."/>
            <person name="Chen C."/>
            <person name="Yan M."/>
            <person name="Daum C."/>
            <person name="Ng V."/>
            <person name="Clum A."/>
            <person name="Steindorff A."/>
            <person name="Ohm R.A."/>
            <person name="Martin F."/>
            <person name="Silar P."/>
            <person name="Natvig D.O."/>
            <person name="Lalanne C."/>
            <person name="Gautier V."/>
            <person name="Ament-Velasquez S.L."/>
            <person name="Kruys A."/>
            <person name="Hutchinson M.I."/>
            <person name="Powell A.J."/>
            <person name="Barry K."/>
            <person name="Miller A.N."/>
            <person name="Grigoriev I.V."/>
            <person name="Debuchy R."/>
            <person name="Gladieux P."/>
            <person name="Hiltunen Thoren M."/>
            <person name="Johannesson H."/>
        </authorList>
    </citation>
    <scope>NUCLEOTIDE SEQUENCE</scope>
    <source>
        <strain evidence="1">CBS 168.71</strain>
    </source>
</reference>
<reference evidence="1" key="2">
    <citation type="submission" date="2023-06" db="EMBL/GenBank/DDBJ databases">
        <authorList>
            <consortium name="Lawrence Berkeley National Laboratory"/>
            <person name="Haridas S."/>
            <person name="Hensen N."/>
            <person name="Bonometti L."/>
            <person name="Westerberg I."/>
            <person name="Brannstrom I.O."/>
            <person name="Guillou S."/>
            <person name="Cros-Aarteil S."/>
            <person name="Calhoun S."/>
            <person name="Kuo A."/>
            <person name="Mondo S."/>
            <person name="Pangilinan J."/>
            <person name="Riley R."/>
            <person name="Labutti K."/>
            <person name="Andreopoulos B."/>
            <person name="Lipzen A."/>
            <person name="Chen C."/>
            <person name="Yanf M."/>
            <person name="Daum C."/>
            <person name="Ng V."/>
            <person name="Clum A."/>
            <person name="Steindorff A."/>
            <person name="Ohm R."/>
            <person name="Martin F."/>
            <person name="Silar P."/>
            <person name="Natvig D."/>
            <person name="Lalanne C."/>
            <person name="Gautier V."/>
            <person name="Ament-Velasquez S.L."/>
            <person name="Kruys A."/>
            <person name="Hutchinson M.I."/>
            <person name="Powell A.J."/>
            <person name="Barry K."/>
            <person name="Miller A.N."/>
            <person name="Grigoriev I.V."/>
            <person name="Debuchy R."/>
            <person name="Gladieux P."/>
            <person name="Thoren M.H."/>
            <person name="Johannesson H."/>
        </authorList>
    </citation>
    <scope>NUCLEOTIDE SEQUENCE</scope>
    <source>
        <strain evidence="1">CBS 168.71</strain>
    </source>
</reference>
<proteinExistence type="predicted"/>
<keyword evidence="2" id="KW-1185">Reference proteome</keyword>
<dbReference type="AlphaFoldDB" id="A0AAE0HMR8"/>
<evidence type="ECO:0000313" key="1">
    <source>
        <dbReference type="EMBL" id="KAK3299410.1"/>
    </source>
</evidence>
<gene>
    <name evidence="1" type="ORF">B0H64DRAFT_388401</name>
</gene>
<protein>
    <submittedName>
        <fullName evidence="1">Uncharacterized protein</fullName>
    </submittedName>
</protein>